<keyword evidence="12" id="KW-0472">Membrane</keyword>
<dbReference type="Gene3D" id="3.30.450.20">
    <property type="entry name" value="PAS domain"/>
    <property type="match status" value="1"/>
</dbReference>
<dbReference type="InterPro" id="IPR035965">
    <property type="entry name" value="PAS-like_dom_sf"/>
</dbReference>
<dbReference type="SMART" id="SM00388">
    <property type="entry name" value="HisKA"/>
    <property type="match status" value="1"/>
</dbReference>
<evidence type="ECO:0000256" key="12">
    <source>
        <dbReference type="ARBA" id="ARBA00023136"/>
    </source>
</evidence>
<dbReference type="InterPro" id="IPR036890">
    <property type="entry name" value="HATPase_C_sf"/>
</dbReference>
<dbReference type="Pfam" id="PF00512">
    <property type="entry name" value="HisKA"/>
    <property type="match status" value="1"/>
</dbReference>
<organism evidence="15 16">
    <name type="scientific">Anaeromyxobacter oryzae</name>
    <dbReference type="NCBI Taxonomy" id="2918170"/>
    <lineage>
        <taxon>Bacteria</taxon>
        <taxon>Pseudomonadati</taxon>
        <taxon>Myxococcota</taxon>
        <taxon>Myxococcia</taxon>
        <taxon>Myxococcales</taxon>
        <taxon>Cystobacterineae</taxon>
        <taxon>Anaeromyxobacteraceae</taxon>
        <taxon>Anaeromyxobacter</taxon>
    </lineage>
</organism>
<dbReference type="PANTHER" id="PTHR42878">
    <property type="entry name" value="TWO-COMPONENT HISTIDINE KINASE"/>
    <property type="match status" value="1"/>
</dbReference>
<feature type="domain" description="PAS" evidence="14">
    <location>
        <begin position="62"/>
        <end position="103"/>
    </location>
</feature>
<keyword evidence="6" id="KW-0812">Transmembrane</keyword>
<dbReference type="CDD" id="cd00130">
    <property type="entry name" value="PAS"/>
    <property type="match status" value="1"/>
</dbReference>
<evidence type="ECO:0000313" key="16">
    <source>
        <dbReference type="Proteomes" id="UP001162891"/>
    </source>
</evidence>
<dbReference type="InterPro" id="IPR003594">
    <property type="entry name" value="HATPase_dom"/>
</dbReference>
<feature type="domain" description="Histidine kinase" evidence="13">
    <location>
        <begin position="195"/>
        <end position="405"/>
    </location>
</feature>
<keyword evidence="7" id="KW-0547">Nucleotide-binding</keyword>
<dbReference type="PRINTS" id="PR00344">
    <property type="entry name" value="BCTRLSENSOR"/>
</dbReference>
<dbReference type="Proteomes" id="UP001162891">
    <property type="component" value="Chromosome"/>
</dbReference>
<dbReference type="RefSeq" id="WP_248355294.1">
    <property type="nucleotide sequence ID" value="NZ_AP025591.1"/>
</dbReference>
<evidence type="ECO:0000256" key="5">
    <source>
        <dbReference type="ARBA" id="ARBA00022679"/>
    </source>
</evidence>
<dbReference type="SUPFAM" id="SSF55874">
    <property type="entry name" value="ATPase domain of HSP90 chaperone/DNA topoisomerase II/histidine kinase"/>
    <property type="match status" value="1"/>
</dbReference>
<dbReference type="CDD" id="cd00082">
    <property type="entry name" value="HisKA"/>
    <property type="match status" value="1"/>
</dbReference>
<evidence type="ECO:0000256" key="10">
    <source>
        <dbReference type="ARBA" id="ARBA00022989"/>
    </source>
</evidence>
<dbReference type="InterPro" id="IPR004358">
    <property type="entry name" value="Sig_transdc_His_kin-like_C"/>
</dbReference>
<protein>
    <recommendedName>
        <fullName evidence="3">histidine kinase</fullName>
        <ecNumber evidence="3">2.7.13.3</ecNumber>
    </recommendedName>
</protein>
<reference evidence="16" key="1">
    <citation type="journal article" date="2022" name="Int. J. Syst. Evol. Microbiol.">
        <title>Anaeromyxobacter oryzae sp. nov., Anaeromyxobacter diazotrophicus sp. nov. and Anaeromyxobacter paludicola sp. nov., isolated from paddy soils.</title>
        <authorList>
            <person name="Itoh H."/>
            <person name="Xu Z."/>
            <person name="Mise K."/>
            <person name="Masuda Y."/>
            <person name="Ushijima N."/>
            <person name="Hayakawa C."/>
            <person name="Shiratori Y."/>
            <person name="Senoo K."/>
        </authorList>
    </citation>
    <scope>NUCLEOTIDE SEQUENCE [LARGE SCALE GENOMIC DNA]</scope>
    <source>
        <strain evidence="16">Red232</strain>
    </source>
</reference>
<dbReference type="Gene3D" id="3.30.565.10">
    <property type="entry name" value="Histidine kinase-like ATPase, C-terminal domain"/>
    <property type="match status" value="1"/>
</dbReference>
<evidence type="ECO:0000256" key="7">
    <source>
        <dbReference type="ARBA" id="ARBA00022741"/>
    </source>
</evidence>
<dbReference type="SUPFAM" id="SSF55785">
    <property type="entry name" value="PYP-like sensor domain (PAS domain)"/>
    <property type="match status" value="1"/>
</dbReference>
<dbReference type="PROSITE" id="PS50112">
    <property type="entry name" value="PAS"/>
    <property type="match status" value="1"/>
</dbReference>
<dbReference type="Pfam" id="PF13188">
    <property type="entry name" value="PAS_8"/>
    <property type="match status" value="1"/>
</dbReference>
<evidence type="ECO:0000256" key="2">
    <source>
        <dbReference type="ARBA" id="ARBA00004141"/>
    </source>
</evidence>
<dbReference type="PANTHER" id="PTHR42878:SF7">
    <property type="entry name" value="SENSOR HISTIDINE KINASE GLRK"/>
    <property type="match status" value="1"/>
</dbReference>
<keyword evidence="11" id="KW-0902">Two-component regulatory system</keyword>
<keyword evidence="16" id="KW-1185">Reference proteome</keyword>
<accession>A0ABM7X2L2</accession>
<comment type="catalytic activity">
    <reaction evidence="1">
        <text>ATP + protein L-histidine = ADP + protein N-phospho-L-histidine.</text>
        <dbReference type="EC" id="2.7.13.3"/>
    </reaction>
</comment>
<keyword evidence="8" id="KW-0418">Kinase</keyword>
<proteinExistence type="predicted"/>
<dbReference type="InterPro" id="IPR003661">
    <property type="entry name" value="HisK_dim/P_dom"/>
</dbReference>
<keyword evidence="10" id="KW-1133">Transmembrane helix</keyword>
<dbReference type="InterPro" id="IPR050351">
    <property type="entry name" value="BphY/WalK/GraS-like"/>
</dbReference>
<gene>
    <name evidence="15" type="ORF">AMOR_50270</name>
</gene>
<evidence type="ECO:0000256" key="9">
    <source>
        <dbReference type="ARBA" id="ARBA00022840"/>
    </source>
</evidence>
<keyword evidence="9" id="KW-0067">ATP-binding</keyword>
<keyword evidence="4" id="KW-0597">Phosphoprotein</keyword>
<evidence type="ECO:0000256" key="4">
    <source>
        <dbReference type="ARBA" id="ARBA00022553"/>
    </source>
</evidence>
<dbReference type="SMART" id="SM00387">
    <property type="entry name" value="HATPase_c"/>
    <property type="match status" value="1"/>
</dbReference>
<dbReference type="EC" id="2.7.13.3" evidence="3"/>
<dbReference type="SUPFAM" id="SSF47384">
    <property type="entry name" value="Homodimeric domain of signal transducing histidine kinase"/>
    <property type="match status" value="1"/>
</dbReference>
<dbReference type="InterPro" id="IPR000014">
    <property type="entry name" value="PAS"/>
</dbReference>
<dbReference type="InterPro" id="IPR036097">
    <property type="entry name" value="HisK_dim/P_sf"/>
</dbReference>
<evidence type="ECO:0000256" key="8">
    <source>
        <dbReference type="ARBA" id="ARBA00022777"/>
    </source>
</evidence>
<name>A0ABM7X2L2_9BACT</name>
<dbReference type="EMBL" id="AP025591">
    <property type="protein sequence ID" value="BDG06031.1"/>
    <property type="molecule type" value="Genomic_DNA"/>
</dbReference>
<evidence type="ECO:0000256" key="11">
    <source>
        <dbReference type="ARBA" id="ARBA00023012"/>
    </source>
</evidence>
<evidence type="ECO:0000256" key="1">
    <source>
        <dbReference type="ARBA" id="ARBA00000085"/>
    </source>
</evidence>
<keyword evidence="5" id="KW-0808">Transferase</keyword>
<dbReference type="Gene3D" id="1.10.287.130">
    <property type="match status" value="1"/>
</dbReference>
<evidence type="ECO:0000259" key="13">
    <source>
        <dbReference type="PROSITE" id="PS50109"/>
    </source>
</evidence>
<dbReference type="InterPro" id="IPR005467">
    <property type="entry name" value="His_kinase_dom"/>
</dbReference>
<dbReference type="NCBIfam" id="TIGR00229">
    <property type="entry name" value="sensory_box"/>
    <property type="match status" value="1"/>
</dbReference>
<sequence length="409" mass="44710">MIAYAVVAVLWIAFSDHALSLLVPDPVRRDELQTVKGAAFVVITSILIYELIRRSEAGLRTRTAELRATVDSIADGVLVVDARLHVVEANRAIVELLGVGAKDELLGPLQEWGRRFELRDVEGRMIPFERYAARRAVAGERVSAYDARLRRADGLEVFASVSAAPVEGTGLAVVVLRDISAARRLDEVRDEFLETAAHELKTPLAVIKAYAQLVQKRDPADSQPLVAIQRQVDRLDRLVQHLLDTSRLRLEVEGRRERLDLGALASDVVERIRHGAPRHTITVEAPAPAPVEADAQRLARVVAGLVDNAVRFSPDGGPVAVRVEARAGEAVLSVTDRGVGIPPERQARVFERYYHAHAERPDDTAGLGLGLEVSRVIVERHGGRMAFESAPGRGSTFFLVLPLAAEARA</sequence>
<evidence type="ECO:0000256" key="3">
    <source>
        <dbReference type="ARBA" id="ARBA00012438"/>
    </source>
</evidence>
<evidence type="ECO:0000259" key="14">
    <source>
        <dbReference type="PROSITE" id="PS50112"/>
    </source>
</evidence>
<dbReference type="Pfam" id="PF02518">
    <property type="entry name" value="HATPase_c"/>
    <property type="match status" value="1"/>
</dbReference>
<dbReference type="CDD" id="cd00075">
    <property type="entry name" value="HATPase"/>
    <property type="match status" value="1"/>
</dbReference>
<evidence type="ECO:0000256" key="6">
    <source>
        <dbReference type="ARBA" id="ARBA00022692"/>
    </source>
</evidence>
<evidence type="ECO:0000313" key="15">
    <source>
        <dbReference type="EMBL" id="BDG06031.1"/>
    </source>
</evidence>
<comment type="subcellular location">
    <subcellularLocation>
        <location evidence="2">Membrane</location>
        <topology evidence="2">Multi-pass membrane protein</topology>
    </subcellularLocation>
</comment>
<dbReference type="SMART" id="SM00091">
    <property type="entry name" value="PAS"/>
    <property type="match status" value="1"/>
</dbReference>
<dbReference type="PROSITE" id="PS50109">
    <property type="entry name" value="HIS_KIN"/>
    <property type="match status" value="1"/>
</dbReference>